<dbReference type="OrthoDB" id="10363095at2759"/>
<evidence type="ECO:0000313" key="3">
    <source>
        <dbReference type="Proteomes" id="UP000838412"/>
    </source>
</evidence>
<gene>
    <name evidence="2" type="primary">Hypp7963</name>
    <name evidence="2" type="ORF">BLAG_LOCUS9232</name>
</gene>
<dbReference type="AlphaFoldDB" id="A0A8K0EGI2"/>
<sequence>MLIAGLQGRTGLLNDSLREDIDWFLKENVTNNGTLHDEPYGISVDPNAFIYIIVVLLFYVVSLSILMVQYVRGEKEDIDLMHYYENFVKRESFQDRFRVRDFTRDRKGNRIIARDWEKFGPCSLV</sequence>
<proteinExistence type="predicted"/>
<name>A0A8K0EGI2_BRALA</name>
<keyword evidence="3" id="KW-1185">Reference proteome</keyword>
<protein>
    <submittedName>
        <fullName evidence="2">Hypp7963 protein</fullName>
    </submittedName>
</protein>
<feature type="transmembrane region" description="Helical" evidence="1">
    <location>
        <begin position="48"/>
        <end position="71"/>
    </location>
</feature>
<keyword evidence="1" id="KW-1133">Transmembrane helix</keyword>
<keyword evidence="1" id="KW-0472">Membrane</keyword>
<dbReference type="EMBL" id="OV696701">
    <property type="protein sequence ID" value="CAH1247615.1"/>
    <property type="molecule type" value="Genomic_DNA"/>
</dbReference>
<accession>A0A8K0EGI2</accession>
<evidence type="ECO:0000256" key="1">
    <source>
        <dbReference type="SAM" id="Phobius"/>
    </source>
</evidence>
<evidence type="ECO:0000313" key="2">
    <source>
        <dbReference type="EMBL" id="CAH1247615.1"/>
    </source>
</evidence>
<reference evidence="2" key="1">
    <citation type="submission" date="2022-01" db="EMBL/GenBank/DDBJ databases">
        <authorList>
            <person name="Braso-Vives M."/>
        </authorList>
    </citation>
    <scope>NUCLEOTIDE SEQUENCE</scope>
</reference>
<dbReference type="Proteomes" id="UP000838412">
    <property type="component" value="Chromosome 16"/>
</dbReference>
<organism evidence="2 3">
    <name type="scientific">Branchiostoma lanceolatum</name>
    <name type="common">Common lancelet</name>
    <name type="synonym">Amphioxus lanceolatum</name>
    <dbReference type="NCBI Taxonomy" id="7740"/>
    <lineage>
        <taxon>Eukaryota</taxon>
        <taxon>Metazoa</taxon>
        <taxon>Chordata</taxon>
        <taxon>Cephalochordata</taxon>
        <taxon>Leptocardii</taxon>
        <taxon>Amphioxiformes</taxon>
        <taxon>Branchiostomatidae</taxon>
        <taxon>Branchiostoma</taxon>
    </lineage>
</organism>
<keyword evidence="1" id="KW-0812">Transmembrane</keyword>